<dbReference type="PANTHER" id="PTHR45632">
    <property type="entry name" value="LD33804P"/>
    <property type="match status" value="1"/>
</dbReference>
<evidence type="ECO:0000256" key="2">
    <source>
        <dbReference type="SAM" id="SignalP"/>
    </source>
</evidence>
<dbReference type="Pfam" id="PF18962">
    <property type="entry name" value="Por_Secre_tail"/>
    <property type="match status" value="1"/>
</dbReference>
<reference evidence="4 5" key="1">
    <citation type="submission" date="2018-06" db="EMBL/GenBank/DDBJ databases">
        <title>Genomic Encyclopedia of Archaeal and Bacterial Type Strains, Phase II (KMG-II): from individual species to whole genera.</title>
        <authorList>
            <person name="Goeker M."/>
        </authorList>
    </citation>
    <scope>NUCLEOTIDE SEQUENCE [LARGE SCALE GENOMIC DNA]</scope>
    <source>
        <strain evidence="4 5">DSM 17205</strain>
    </source>
</reference>
<organism evidence="4 5">
    <name type="scientific">Nonlabens dokdonensis</name>
    <dbReference type="NCBI Taxonomy" id="328515"/>
    <lineage>
        <taxon>Bacteria</taxon>
        <taxon>Pseudomonadati</taxon>
        <taxon>Bacteroidota</taxon>
        <taxon>Flavobacteriia</taxon>
        <taxon>Flavobacteriales</taxon>
        <taxon>Flavobacteriaceae</taxon>
        <taxon>Nonlabens</taxon>
    </lineage>
</organism>
<accession>A0ABX5Q047</accession>
<dbReference type="RefSeq" id="WP_041566856.1">
    <property type="nucleotide sequence ID" value="NZ_QKZR01000001.1"/>
</dbReference>
<feature type="chain" id="PRO_5047151858" evidence="2">
    <location>
        <begin position="21"/>
        <end position="406"/>
    </location>
</feature>
<proteinExistence type="predicted"/>
<dbReference type="NCBIfam" id="TIGR04183">
    <property type="entry name" value="Por_Secre_tail"/>
    <property type="match status" value="1"/>
</dbReference>
<keyword evidence="5" id="KW-1185">Reference proteome</keyword>
<name>A0ABX5Q047_9FLAO</name>
<dbReference type="InterPro" id="IPR026444">
    <property type="entry name" value="Secre_tail"/>
</dbReference>
<protein>
    <submittedName>
        <fullName evidence="4">Secreted protein (Por secretion system target)</fullName>
    </submittedName>
</protein>
<dbReference type="Proteomes" id="UP000248584">
    <property type="component" value="Unassembled WGS sequence"/>
</dbReference>
<dbReference type="SUPFAM" id="SSF117281">
    <property type="entry name" value="Kelch motif"/>
    <property type="match status" value="2"/>
</dbReference>
<sequence length="406" mass="45114">MKTSLLAIISFFLFNSLAMSQQEWLPVTNFPGSPRAWAATFTIGDRIYIGTGGVNLSFEDDLWEYNTITNTWSQKANFTGLDRTGAVGFSVNGIGYLGLGTCGFQQQCQDIKSYNPQNNQWTSVVNNFPATGVANVSAFTIDNKAYLLTNGSFAGVGNDSSELWEYTPATNSLIQKTSLPGLPRNRASSFTLNSKGYIAVGFHYDGQANANLKDLWEYNPITDVWIQRADYPGLGSTDCIAFSMNGHAYLGLGYLANTDLWRYDPTMDAWTIMPSFWGAGRIASVSATVGNTGYMGLGYTTNNTGTVNFNDFWRFQDATLSNESIDKNYQINTYPNPFTDKIFIELPTFIETDVKLDFIIYDIKGQIVRKGKLYNATIDLKSLSSGVFILKCFSRSHDYQNVIVKK</sequence>
<dbReference type="InterPro" id="IPR015915">
    <property type="entry name" value="Kelch-typ_b-propeller"/>
</dbReference>
<keyword evidence="1 2" id="KW-0732">Signal</keyword>
<gene>
    <name evidence="4" type="ORF">LX97_00257</name>
</gene>
<evidence type="ECO:0000259" key="3">
    <source>
        <dbReference type="Pfam" id="PF18962"/>
    </source>
</evidence>
<feature type="domain" description="Secretion system C-terminal sorting" evidence="3">
    <location>
        <begin position="334"/>
        <end position="403"/>
    </location>
</feature>
<evidence type="ECO:0000313" key="5">
    <source>
        <dbReference type="Proteomes" id="UP000248584"/>
    </source>
</evidence>
<evidence type="ECO:0000313" key="4">
    <source>
        <dbReference type="EMBL" id="PZX43257.1"/>
    </source>
</evidence>
<feature type="signal peptide" evidence="2">
    <location>
        <begin position="1"/>
        <end position="20"/>
    </location>
</feature>
<dbReference type="Gene3D" id="2.120.10.80">
    <property type="entry name" value="Kelch-type beta propeller"/>
    <property type="match status" value="2"/>
</dbReference>
<evidence type="ECO:0000256" key="1">
    <source>
        <dbReference type="ARBA" id="ARBA00022729"/>
    </source>
</evidence>
<dbReference type="EMBL" id="QKZR01000001">
    <property type="protein sequence ID" value="PZX43257.1"/>
    <property type="molecule type" value="Genomic_DNA"/>
</dbReference>
<comment type="caution">
    <text evidence="4">The sequence shown here is derived from an EMBL/GenBank/DDBJ whole genome shotgun (WGS) entry which is preliminary data.</text>
</comment>